<sequence length="216" mass="24123">MKLKAFSKLSILAVTLSSSMYTNADSGVSSISAGIFRPTMSSGQFFCNQDYRPSIMVTQQGDSSRPGMIFIGLASPREDQAYFWTDRGWQRYFGGLYPPIGIYRDQMPSSGKFVVPLPGDEFTNAGFEGWKLMSGYGIYTAEAESNITLRRQILNEAKPARVAAGTWHSEYDSDDRPIWAYVQKNMTDKAQYHQIAILPALSCQAQWEASHPSRGK</sequence>
<gene>
    <name evidence="2" type="ORF">HA052_04550</name>
</gene>
<feature type="signal peptide" evidence="1">
    <location>
        <begin position="1"/>
        <end position="24"/>
    </location>
</feature>
<dbReference type="Proteomes" id="UP001515641">
    <property type="component" value="Unassembled WGS sequence"/>
</dbReference>
<feature type="chain" id="PRO_5047346862" evidence="1">
    <location>
        <begin position="25"/>
        <end position="216"/>
    </location>
</feature>
<evidence type="ECO:0000313" key="3">
    <source>
        <dbReference type="Proteomes" id="UP001515641"/>
    </source>
</evidence>
<comment type="caution">
    <text evidence="2">The sequence shown here is derived from an EMBL/GenBank/DDBJ whole genome shotgun (WGS) entry which is preliminary data.</text>
</comment>
<name>A0ABX0L4H6_9NEIS</name>
<accession>A0ABX0L4H6</accession>
<evidence type="ECO:0000256" key="1">
    <source>
        <dbReference type="SAM" id="SignalP"/>
    </source>
</evidence>
<keyword evidence="1" id="KW-0732">Signal</keyword>
<protein>
    <submittedName>
        <fullName evidence="2">Uncharacterized protein</fullName>
    </submittedName>
</protein>
<proteinExistence type="predicted"/>
<evidence type="ECO:0000313" key="2">
    <source>
        <dbReference type="EMBL" id="NHR04461.1"/>
    </source>
</evidence>
<dbReference type="EMBL" id="JAAOMA010000004">
    <property type="protein sequence ID" value="NHR04461.1"/>
    <property type="molecule type" value="Genomic_DNA"/>
</dbReference>
<dbReference type="RefSeq" id="WP_166450977.1">
    <property type="nucleotide sequence ID" value="NZ_JAAOMA010000004.1"/>
</dbReference>
<keyword evidence="3" id="KW-1185">Reference proteome</keyword>
<organism evidence="2 3">
    <name type="scientific">Chromobacterium fluminis</name>
    <dbReference type="NCBI Taxonomy" id="3044269"/>
    <lineage>
        <taxon>Bacteria</taxon>
        <taxon>Pseudomonadati</taxon>
        <taxon>Pseudomonadota</taxon>
        <taxon>Betaproteobacteria</taxon>
        <taxon>Neisseriales</taxon>
        <taxon>Chromobacteriaceae</taxon>
        <taxon>Chromobacterium</taxon>
    </lineage>
</organism>
<reference evidence="2 3" key="1">
    <citation type="submission" date="2020-03" db="EMBL/GenBank/DDBJ databases">
        <title>Draft genome sequence of environmentally isolated cultures.</title>
        <authorList>
            <person name="Wilson H.S."/>
            <person name="De Leon M.E."/>
        </authorList>
    </citation>
    <scope>NUCLEOTIDE SEQUENCE [LARGE SCALE GENOMIC DNA]</scope>
    <source>
        <strain evidence="2 3">HSC-31F16</strain>
    </source>
</reference>